<dbReference type="EMBL" id="CALLCH030000021">
    <property type="protein sequence ID" value="CAI4220076.1"/>
    <property type="molecule type" value="Genomic_DNA"/>
</dbReference>
<evidence type="ECO:0000313" key="1">
    <source>
        <dbReference type="EMBL" id="CAI4220076.1"/>
    </source>
</evidence>
<organism evidence="1 2">
    <name type="scientific">Parascedosporium putredinis</name>
    <dbReference type="NCBI Taxonomy" id="1442378"/>
    <lineage>
        <taxon>Eukaryota</taxon>
        <taxon>Fungi</taxon>
        <taxon>Dikarya</taxon>
        <taxon>Ascomycota</taxon>
        <taxon>Pezizomycotina</taxon>
        <taxon>Sordariomycetes</taxon>
        <taxon>Hypocreomycetidae</taxon>
        <taxon>Microascales</taxon>
        <taxon>Microascaceae</taxon>
        <taxon>Parascedosporium</taxon>
    </lineage>
</organism>
<dbReference type="InterPro" id="IPR053204">
    <property type="entry name" value="Oxopyrrolidines_Biosynth-assoc"/>
</dbReference>
<name>A0A9P1MFD9_9PEZI</name>
<proteinExistence type="predicted"/>
<dbReference type="OrthoDB" id="3350591at2759"/>
<dbReference type="Proteomes" id="UP000838763">
    <property type="component" value="Unassembled WGS sequence"/>
</dbReference>
<dbReference type="PANTHER" id="PTHR38797">
    <property type="entry name" value="NUCLEAR PORE COMPLEX PROTEIN NUP85-RELATED"/>
    <property type="match status" value="1"/>
</dbReference>
<dbReference type="AlphaFoldDB" id="A0A9P1MFD9"/>
<comment type="caution">
    <text evidence="1">The sequence shown here is derived from an EMBL/GenBank/DDBJ whole genome shotgun (WGS) entry which is preliminary data.</text>
</comment>
<dbReference type="InterPro" id="IPR022085">
    <property type="entry name" value="OpdG"/>
</dbReference>
<keyword evidence="2" id="KW-1185">Reference proteome</keyword>
<accession>A0A9P1MFD9</accession>
<protein>
    <submittedName>
        <fullName evidence="1">Uncharacterized protein</fullName>
    </submittedName>
</protein>
<evidence type="ECO:0000313" key="2">
    <source>
        <dbReference type="Proteomes" id="UP000838763"/>
    </source>
</evidence>
<reference evidence="1" key="1">
    <citation type="submission" date="2022-11" db="EMBL/GenBank/DDBJ databases">
        <authorList>
            <person name="Scott C."/>
            <person name="Bruce N."/>
        </authorList>
    </citation>
    <scope>NUCLEOTIDE SEQUENCE</scope>
</reference>
<gene>
    <name evidence="1" type="ORF">PPNO1_LOCUS9617</name>
</gene>
<dbReference type="Pfam" id="PF12311">
    <property type="entry name" value="DUF3632"/>
    <property type="match status" value="1"/>
</dbReference>
<sequence>MATAPVSSLEALKQADASIPTLVQTLNDAILADESQASDIVWDSWNSLLSIAGQTPRDKQGSWQKVIVEGDALWESLPTFGWVARELWNWDIHDPSATAKDYQDWNNKTAFLAHLTALSNPSEAGDAFNYSLYALWAMRSAFEEDSPRDESYVPAVRNAAIWILLAGKALRSVSSENVAVSDNTGAPGSKFSDKAWKGFSEERWAVWKEGFREAADLVKDARAAVEIMEDLH</sequence>